<evidence type="ECO:0000313" key="2">
    <source>
        <dbReference type="EMBL" id="KAF4302655.1"/>
    </source>
</evidence>
<evidence type="ECO:0000313" key="3">
    <source>
        <dbReference type="Proteomes" id="UP000572817"/>
    </source>
</evidence>
<protein>
    <recommendedName>
        <fullName evidence="4">Secreted protein</fullName>
    </recommendedName>
</protein>
<dbReference type="Gene3D" id="2.60.120.260">
    <property type="entry name" value="Galactose-binding domain-like"/>
    <property type="match status" value="1"/>
</dbReference>
<reference evidence="2" key="1">
    <citation type="submission" date="2020-04" db="EMBL/GenBank/DDBJ databases">
        <title>Genome Assembly and Annotation of Botryosphaeria dothidea sdau 11-99, a Latent Pathogen of Apple Fruit Ring Rot in China.</title>
        <authorList>
            <person name="Yu C."/>
            <person name="Diao Y."/>
            <person name="Lu Q."/>
            <person name="Zhao J."/>
            <person name="Cui S."/>
            <person name="Peng C."/>
            <person name="He B."/>
            <person name="Liu H."/>
        </authorList>
    </citation>
    <scope>NUCLEOTIDE SEQUENCE [LARGE SCALE GENOMIC DNA]</scope>
    <source>
        <strain evidence="2">Sdau11-99</strain>
    </source>
</reference>
<dbReference type="Pfam" id="PF17132">
    <property type="entry name" value="Glyco_hydro_106"/>
    <property type="match status" value="1"/>
</dbReference>
<dbReference type="SUPFAM" id="SSF49785">
    <property type="entry name" value="Galactose-binding domain-like"/>
    <property type="match status" value="1"/>
</dbReference>
<evidence type="ECO:0000256" key="1">
    <source>
        <dbReference type="SAM" id="SignalP"/>
    </source>
</evidence>
<gene>
    <name evidence="2" type="ORF">GTA08_BOTSDO09322</name>
</gene>
<keyword evidence="3" id="KW-1185">Reference proteome</keyword>
<dbReference type="Proteomes" id="UP000572817">
    <property type="component" value="Unassembled WGS sequence"/>
</dbReference>
<comment type="caution">
    <text evidence="2">The sequence shown here is derived from an EMBL/GenBank/DDBJ whole genome shotgun (WGS) entry which is preliminary data.</text>
</comment>
<feature type="chain" id="PRO_5034271620" description="Secreted protein" evidence="1">
    <location>
        <begin position="20"/>
        <end position="1017"/>
    </location>
</feature>
<dbReference type="EMBL" id="WWBZ02000062">
    <property type="protein sequence ID" value="KAF4302655.1"/>
    <property type="molecule type" value="Genomic_DNA"/>
</dbReference>
<dbReference type="OrthoDB" id="2588159at2759"/>
<dbReference type="AlphaFoldDB" id="A0A8H4IKB0"/>
<feature type="signal peptide" evidence="1">
    <location>
        <begin position="1"/>
        <end position="19"/>
    </location>
</feature>
<dbReference type="PANTHER" id="PTHR36848">
    <property type="entry name" value="DNA-BINDING PROTEIN (PUTATIVE SECRETED PROTEIN)-RELATED"/>
    <property type="match status" value="1"/>
</dbReference>
<keyword evidence="1" id="KW-0732">Signal</keyword>
<proteinExistence type="predicted"/>
<organism evidence="2 3">
    <name type="scientific">Botryosphaeria dothidea</name>
    <dbReference type="NCBI Taxonomy" id="55169"/>
    <lineage>
        <taxon>Eukaryota</taxon>
        <taxon>Fungi</taxon>
        <taxon>Dikarya</taxon>
        <taxon>Ascomycota</taxon>
        <taxon>Pezizomycotina</taxon>
        <taxon>Dothideomycetes</taxon>
        <taxon>Dothideomycetes incertae sedis</taxon>
        <taxon>Botryosphaeriales</taxon>
        <taxon>Botryosphaeriaceae</taxon>
        <taxon>Botryosphaeria</taxon>
    </lineage>
</organism>
<evidence type="ECO:0008006" key="4">
    <source>
        <dbReference type="Google" id="ProtNLM"/>
    </source>
</evidence>
<sequence>MYLLTLLCFTIAFRASATAVKHGAVISSADGTFENPSSRVRPRFRYWLPDPGADKASVAKDIKDAGDLGAGGVEFLPFYGYGGSMDAYIPEANWSKNGFGSPAFLDMFRTALEAHKENGMVMDFALGPNQGQGVPADIDDNGLQWDLASHSLPVPVNGSFMDTLPGWGDGDLVALVSARVLSDENVTISGPSFPPPEYTSYSRLTISNSSMRDLTAQVSESGRVSVELGAPINSTRYQLFAFYERKTLAKNLQFPYNDAKTIFDNGSYAVDHFSSAGARTVENFWKRYILKDGVEDLLKEVGNYAWEDSMEIISNTSWTPGIPAKFEEKYGYSIRPFLPLIMWGNNNINIQGTAPGKVKCELDTKDAGEGYINDYRALLQDCYGEYLQELQRWIHEELGLQTSSQVSYNMPMDAAATVPFSDAPECESLQWNNSVDGYRQYTGAAHLAGKRVISNELGAVRDKAFQFTIPDLLWTFNRAIAGGVNQAIIHGQTYSGNHYNTTWPGYTPFSYLFSDPFSEKQPSWKHGLSEIMEYMARVQHVQQNGVPKTDIAIYNKVSASDPEFDTLYPVESSIGDGWTYEYLTADNFLLPQAYVEGKLLAPDGPRYKAVVLPDSSNLTIQTAQSLRSFADAGLPIIFSGDGHGYYPSGNSSSEAVTLSAVADLLNVEHVYSCESHQLSQLLTSISLDPQIRTEINGILHLTWREDVVSGVDYAFLFCDGVPCRGKIHVSSTKRPYILNPWTGDKSPALVYSLKENKTVLPIDLQGNQTFIIVFSDQSLQGSVMPAFHATEAPYNLLGYSYDNEKKLELRLSQPKAGQQRFTLSTGQSLSLANSSSPLPSFELRNWTLTAEHWEAPENISDASIIANKHNNTHSLPSLSSWTNIPGLQNASGVGYYAASFPWQATNGSEGAYIRFSRVLHAVTVYVNGNRLPPLDYNAAKADIGPYLLHGENHVLVIAPTTMWNYLRSIFSQLRHVGQPPLLEQLAGFQGTELPPKVDVGLIGTVSIIPYKSYLVEI</sequence>
<dbReference type="PANTHER" id="PTHR36848:SF2">
    <property type="entry name" value="SECRETED PROTEIN"/>
    <property type="match status" value="1"/>
</dbReference>
<dbReference type="InterPro" id="IPR053161">
    <property type="entry name" value="Ulvan_degrading_GH"/>
</dbReference>
<dbReference type="InterPro" id="IPR008979">
    <property type="entry name" value="Galactose-bd-like_sf"/>
</dbReference>
<name>A0A8H4IKB0_9PEZI</name>
<accession>A0A8H4IKB0</accession>